<evidence type="ECO:0000313" key="1">
    <source>
        <dbReference type="EMBL" id="CAD31309.1"/>
    </source>
</evidence>
<gene>
    <name evidence="1" type="primary">msi277</name>
</gene>
<dbReference type="AlphaFoldDB" id="Q8KGM7"/>
<protein>
    <submittedName>
        <fullName evidence="1">Uncharacterized protein</fullName>
    </submittedName>
</protein>
<name>Q8KGM7_RHILI</name>
<dbReference type="EMBL" id="AL672114">
    <property type="protein sequence ID" value="CAD31309.1"/>
    <property type="molecule type" value="Genomic_DNA"/>
</dbReference>
<accession>Q8KGM7</accession>
<proteinExistence type="predicted"/>
<reference evidence="1" key="1">
    <citation type="journal article" date="2002" name="J. Bacteriol.">
        <title>Comparative sequence analysis of the symbiosis island of Mesorhizobium loti strain R7A.</title>
        <authorList>
            <person name="Sullivan J.T."/>
            <person name="Trzebiatowski J.R."/>
            <person name="Cruickshank R.W."/>
            <person name="Gouzy J."/>
            <person name="Brown S.D."/>
            <person name="Elliot R.M."/>
            <person name="Fleetwood D.J."/>
            <person name="McCallum N.G."/>
            <person name="Rossbach U."/>
            <person name="Stuart G.S."/>
            <person name="Weaver J.E."/>
            <person name="Webby R.J."/>
            <person name="de Bruijn F.J."/>
            <person name="Ronson C.W."/>
        </authorList>
    </citation>
    <scope>NUCLEOTIDE SEQUENCE</scope>
    <source>
        <strain evidence="1">R7A</strain>
    </source>
</reference>
<organism evidence="1">
    <name type="scientific">Rhizobium loti</name>
    <name type="common">Mesorhizobium loti</name>
    <dbReference type="NCBI Taxonomy" id="381"/>
    <lineage>
        <taxon>Bacteria</taxon>
        <taxon>Pseudomonadati</taxon>
        <taxon>Pseudomonadota</taxon>
        <taxon>Alphaproteobacteria</taxon>
        <taxon>Hyphomicrobiales</taxon>
        <taxon>Phyllobacteriaceae</taxon>
        <taxon>Mesorhizobium</taxon>
    </lineage>
</organism>
<sequence>MHDSAWKPYRPKTAGCFEPNMFSAAVSFWTRIMRQTLEGENGLAVCPAAMLASAHLASFAAGDARAR</sequence>